<dbReference type="SUPFAM" id="SSF52374">
    <property type="entry name" value="Nucleotidylyl transferase"/>
    <property type="match status" value="1"/>
</dbReference>
<reference evidence="4 5" key="1">
    <citation type="submission" date="2020-06" db="EMBL/GenBank/DDBJ databases">
        <authorList>
            <person name="Criscuolo A."/>
        </authorList>
    </citation>
    <scope>NUCLEOTIDE SEQUENCE [LARGE SCALE GENOMIC DNA]</scope>
    <source>
        <strain evidence="5">CIP 111411</strain>
    </source>
</reference>
<name>A0A6V6Z6K7_9FLAO</name>
<feature type="domain" description="Cytidyltransferase-like" evidence="3">
    <location>
        <begin position="14"/>
        <end position="103"/>
    </location>
</feature>
<sequence>MGLTKTITGITFSAFDLLHAGHVRMLEEAKQHCDYLIVGLQTDPTLDRPEKNKPTQSVVERYIQLTGCKFVDEIIPYAADQDLQSILQAFPTDVKILGDEYKDKNFTGRDYFEQKGIKLVFNTRNHRFSSSELRK</sequence>
<dbReference type="AlphaFoldDB" id="A0A6V6Z6K7"/>
<dbReference type="Pfam" id="PF01467">
    <property type="entry name" value="CTP_transf_like"/>
    <property type="match status" value="1"/>
</dbReference>
<dbReference type="NCBIfam" id="TIGR00125">
    <property type="entry name" value="cyt_tran_rel"/>
    <property type="match status" value="1"/>
</dbReference>
<protein>
    <submittedName>
        <fullName evidence="4">Glycerol-3-phosphate cytidylyltransferase</fullName>
    </submittedName>
</protein>
<proteinExistence type="predicted"/>
<keyword evidence="1 4" id="KW-0808">Transferase</keyword>
<accession>A0A6V6Z6K7</accession>
<evidence type="ECO:0000313" key="4">
    <source>
        <dbReference type="EMBL" id="CAD0007411.1"/>
    </source>
</evidence>
<dbReference type="Proteomes" id="UP000530060">
    <property type="component" value="Unassembled WGS sequence"/>
</dbReference>
<evidence type="ECO:0000256" key="2">
    <source>
        <dbReference type="ARBA" id="ARBA00022695"/>
    </source>
</evidence>
<comment type="caution">
    <text evidence="4">The sequence shown here is derived from an EMBL/GenBank/DDBJ whole genome shotgun (WGS) entry which is preliminary data.</text>
</comment>
<dbReference type="EMBL" id="CAIJDP010000082">
    <property type="protein sequence ID" value="CAD0007411.1"/>
    <property type="molecule type" value="Genomic_DNA"/>
</dbReference>
<dbReference type="InterPro" id="IPR004821">
    <property type="entry name" value="Cyt_trans-like"/>
</dbReference>
<dbReference type="PANTHER" id="PTHR43793:SF1">
    <property type="entry name" value="FAD SYNTHASE"/>
    <property type="match status" value="1"/>
</dbReference>
<evidence type="ECO:0000256" key="1">
    <source>
        <dbReference type="ARBA" id="ARBA00022679"/>
    </source>
</evidence>
<keyword evidence="2 4" id="KW-0548">Nucleotidyltransferase</keyword>
<dbReference type="Gene3D" id="3.40.50.620">
    <property type="entry name" value="HUPs"/>
    <property type="match status" value="1"/>
</dbReference>
<dbReference type="InterPro" id="IPR050385">
    <property type="entry name" value="Archaeal_FAD_synthase"/>
</dbReference>
<dbReference type="PANTHER" id="PTHR43793">
    <property type="entry name" value="FAD SYNTHASE"/>
    <property type="match status" value="1"/>
</dbReference>
<dbReference type="InterPro" id="IPR014729">
    <property type="entry name" value="Rossmann-like_a/b/a_fold"/>
</dbReference>
<evidence type="ECO:0000259" key="3">
    <source>
        <dbReference type="Pfam" id="PF01467"/>
    </source>
</evidence>
<dbReference type="GO" id="GO:0016779">
    <property type="term" value="F:nucleotidyltransferase activity"/>
    <property type="evidence" value="ECO:0007669"/>
    <property type="project" value="UniProtKB-KW"/>
</dbReference>
<dbReference type="RefSeq" id="WP_180910037.1">
    <property type="nucleotide sequence ID" value="NZ_CAIJDP010000082.1"/>
</dbReference>
<gene>
    <name evidence="4" type="ORF">FLAT13_03846</name>
</gene>
<organism evidence="4 5">
    <name type="scientific">Flavobacterium salmonis</name>
    <dbReference type="NCBI Taxonomy" id="2654844"/>
    <lineage>
        <taxon>Bacteria</taxon>
        <taxon>Pseudomonadati</taxon>
        <taxon>Bacteroidota</taxon>
        <taxon>Flavobacteriia</taxon>
        <taxon>Flavobacteriales</taxon>
        <taxon>Flavobacteriaceae</taxon>
        <taxon>Flavobacterium</taxon>
    </lineage>
</organism>
<keyword evidence="5" id="KW-1185">Reference proteome</keyword>
<evidence type="ECO:0000313" key="5">
    <source>
        <dbReference type="Proteomes" id="UP000530060"/>
    </source>
</evidence>